<organism evidence="8 9">
    <name type="scientific">Scheffersomyces spartinae</name>
    <dbReference type="NCBI Taxonomy" id="45513"/>
    <lineage>
        <taxon>Eukaryota</taxon>
        <taxon>Fungi</taxon>
        <taxon>Dikarya</taxon>
        <taxon>Ascomycota</taxon>
        <taxon>Saccharomycotina</taxon>
        <taxon>Pichiomycetes</taxon>
        <taxon>Debaryomycetaceae</taxon>
        <taxon>Scheffersomyces</taxon>
    </lineage>
</organism>
<evidence type="ECO:0000256" key="3">
    <source>
        <dbReference type="ARBA" id="ARBA00022793"/>
    </source>
</evidence>
<accession>A0A9P7V6D7</accession>
<dbReference type="RefSeq" id="XP_043047523.1">
    <property type="nucleotide sequence ID" value="XM_043193336.1"/>
</dbReference>
<reference evidence="8" key="1">
    <citation type="submission" date="2021-03" db="EMBL/GenBank/DDBJ databases">
        <authorList>
            <person name="Palmer J.M."/>
        </authorList>
    </citation>
    <scope>NUCLEOTIDE SEQUENCE</scope>
    <source>
        <strain evidence="8">ARV_011</strain>
    </source>
</reference>
<evidence type="ECO:0000256" key="7">
    <source>
        <dbReference type="RuleBase" id="RU000382"/>
    </source>
</evidence>
<comment type="similarity">
    <text evidence="2 7">Belongs to the group II decarboxylase family.</text>
</comment>
<dbReference type="GO" id="GO:0030170">
    <property type="term" value="F:pyridoxal phosphate binding"/>
    <property type="evidence" value="ECO:0007669"/>
    <property type="project" value="InterPro"/>
</dbReference>
<dbReference type="Proteomes" id="UP000790833">
    <property type="component" value="Unassembled WGS sequence"/>
</dbReference>
<dbReference type="AlphaFoldDB" id="A0A9P7V6D7"/>
<evidence type="ECO:0000256" key="6">
    <source>
        <dbReference type="PIRSR" id="PIRSR602129-50"/>
    </source>
</evidence>
<feature type="modified residue" description="N6-(pyridoxal phosphate)lysine" evidence="6">
    <location>
        <position position="313"/>
    </location>
</feature>
<evidence type="ECO:0000313" key="9">
    <source>
        <dbReference type="Proteomes" id="UP000790833"/>
    </source>
</evidence>
<keyword evidence="9" id="KW-1185">Reference proteome</keyword>
<dbReference type="GeneID" id="66115953"/>
<dbReference type="EMBL" id="JAHMUF010000021">
    <property type="protein sequence ID" value="KAG7191972.1"/>
    <property type="molecule type" value="Genomic_DNA"/>
</dbReference>
<keyword evidence="5 7" id="KW-0456">Lyase</keyword>
<evidence type="ECO:0008006" key="10">
    <source>
        <dbReference type="Google" id="ProtNLM"/>
    </source>
</evidence>
<dbReference type="GO" id="GO:0016831">
    <property type="term" value="F:carboxy-lyase activity"/>
    <property type="evidence" value="ECO:0007669"/>
    <property type="project" value="UniProtKB-KW"/>
</dbReference>
<evidence type="ECO:0000313" key="8">
    <source>
        <dbReference type="EMBL" id="KAG7191972.1"/>
    </source>
</evidence>
<protein>
    <recommendedName>
        <fullName evidence="10">Glutamate decarboxylase</fullName>
    </recommendedName>
</protein>
<dbReference type="GO" id="GO:0005737">
    <property type="term" value="C:cytoplasm"/>
    <property type="evidence" value="ECO:0007669"/>
    <property type="project" value="TreeGrafter"/>
</dbReference>
<dbReference type="Gene3D" id="3.90.1150.170">
    <property type="match status" value="1"/>
</dbReference>
<name>A0A9P7V6D7_9ASCO</name>
<comment type="cofactor">
    <cofactor evidence="1 6 7">
        <name>pyridoxal 5'-phosphate</name>
        <dbReference type="ChEBI" id="CHEBI:597326"/>
    </cofactor>
</comment>
<dbReference type="InterPro" id="IPR002129">
    <property type="entry name" value="PyrdxlP-dep_de-COase"/>
</dbReference>
<keyword evidence="4 6" id="KW-0663">Pyridoxal phosphate</keyword>
<comment type="caution">
    <text evidence="8">The sequence shown here is derived from an EMBL/GenBank/DDBJ whole genome shotgun (WGS) entry which is preliminary data.</text>
</comment>
<dbReference type="PANTHER" id="PTHR45677:SF8">
    <property type="entry name" value="CYSTEINE SULFINIC ACID DECARBOXYLASE"/>
    <property type="match status" value="1"/>
</dbReference>
<dbReference type="PANTHER" id="PTHR45677">
    <property type="entry name" value="GLUTAMATE DECARBOXYLASE-RELATED"/>
    <property type="match status" value="1"/>
</dbReference>
<dbReference type="InterPro" id="IPR015424">
    <property type="entry name" value="PyrdxlP-dep_Trfase"/>
</dbReference>
<evidence type="ECO:0000256" key="5">
    <source>
        <dbReference type="ARBA" id="ARBA00023239"/>
    </source>
</evidence>
<dbReference type="InterPro" id="IPR015421">
    <property type="entry name" value="PyrdxlP-dep_Trfase_major"/>
</dbReference>
<dbReference type="Gene3D" id="3.40.640.10">
    <property type="entry name" value="Type I PLP-dependent aspartate aminotransferase-like (Major domain)"/>
    <property type="match status" value="1"/>
</dbReference>
<dbReference type="GO" id="GO:0019752">
    <property type="term" value="P:carboxylic acid metabolic process"/>
    <property type="evidence" value="ECO:0007669"/>
    <property type="project" value="InterPro"/>
</dbReference>
<sequence>MTIESNLESERVQELDQLLDLIKPLVLDYIEKADPNSGKYQTDSLGKYYDPQTIKKALAIDETDLSQGIKGDNTKLVDFIDKVLNYSVNTWNPGFLDKLYASNNPIGIISDIILSVLNTNVHVYTVSPVLAVLENFIAKKYAGLFFKDNKDTCGGLTFSGGSWSNITSLQAARALKFPQTKEFGNEGFKFAIYASEHCHYSIVKGGILIGLGSANVFKVPVIPDGTMNVEKLELIIEKSIADGYTPLYINATAGTTVYGSYDDFTSIASIAKKYNAWFHIDGSWGGNVIFSQIHSVKLAGCHLADSITVNPHKMLGIPNTCSFMLMPHVADFQKSMSLQAPYLFHGRENNEENFDLADGTMGCGRRSDALKFYMGWLYYGQEGFESRINHAFEIAKYFIDEISKNPHFELVLGSKDNLPQCLQVCFYYKPEFYTKEDHSEITRFVSRYLHKEGKYLVDFSPNPSDASGVNRGEFFRVVFNSPILTDSVVDDLIHSIVEGGEEYYRMSRQ</sequence>
<dbReference type="SUPFAM" id="SSF53383">
    <property type="entry name" value="PLP-dependent transferases"/>
    <property type="match status" value="1"/>
</dbReference>
<evidence type="ECO:0000256" key="4">
    <source>
        <dbReference type="ARBA" id="ARBA00022898"/>
    </source>
</evidence>
<dbReference type="OrthoDB" id="2161780at2759"/>
<gene>
    <name evidence="8" type="ORF">KQ657_002579</name>
</gene>
<proteinExistence type="inferred from homology"/>
<keyword evidence="3" id="KW-0210">Decarboxylase</keyword>
<evidence type="ECO:0000256" key="1">
    <source>
        <dbReference type="ARBA" id="ARBA00001933"/>
    </source>
</evidence>
<dbReference type="Pfam" id="PF00282">
    <property type="entry name" value="Pyridoxal_deC"/>
    <property type="match status" value="1"/>
</dbReference>
<evidence type="ECO:0000256" key="2">
    <source>
        <dbReference type="ARBA" id="ARBA00009533"/>
    </source>
</evidence>